<dbReference type="RefSeq" id="XP_014182136.1">
    <property type="nucleotide sequence ID" value="XM_014326661.1"/>
</dbReference>
<proteinExistence type="predicted"/>
<gene>
    <name evidence="2" type="ORF">A1Q1_07649</name>
</gene>
<organism evidence="2 3">
    <name type="scientific">Trichosporon asahii var. asahii (strain ATCC 90039 / CBS 2479 / JCM 2466 / KCTC 7840 / NBRC 103889/ NCYC 2677 / UAMH 7654)</name>
    <name type="common">Yeast</name>
    <dbReference type="NCBI Taxonomy" id="1186058"/>
    <lineage>
        <taxon>Eukaryota</taxon>
        <taxon>Fungi</taxon>
        <taxon>Dikarya</taxon>
        <taxon>Basidiomycota</taxon>
        <taxon>Agaricomycotina</taxon>
        <taxon>Tremellomycetes</taxon>
        <taxon>Trichosporonales</taxon>
        <taxon>Trichosporonaceae</taxon>
        <taxon>Trichosporon</taxon>
    </lineage>
</organism>
<accession>J4UHT3</accession>
<dbReference type="EMBL" id="ALBS01000073">
    <property type="protein sequence ID" value="EJT51185.1"/>
    <property type="molecule type" value="Genomic_DNA"/>
</dbReference>
<protein>
    <submittedName>
        <fullName evidence="2">Uncharacterized protein</fullName>
    </submittedName>
</protein>
<dbReference type="VEuPathDB" id="FungiDB:A1Q1_07649"/>
<feature type="compositionally biased region" description="Acidic residues" evidence="1">
    <location>
        <begin position="74"/>
        <end position="86"/>
    </location>
</feature>
<dbReference type="AlphaFoldDB" id="J4UHT3"/>
<feature type="region of interest" description="Disordered" evidence="1">
    <location>
        <begin position="1"/>
        <end position="102"/>
    </location>
</feature>
<feature type="region of interest" description="Disordered" evidence="1">
    <location>
        <begin position="160"/>
        <end position="197"/>
    </location>
</feature>
<evidence type="ECO:0000313" key="3">
    <source>
        <dbReference type="Proteomes" id="UP000002748"/>
    </source>
</evidence>
<dbReference type="KEGG" id="tasa:A1Q1_07649"/>
<feature type="compositionally biased region" description="Polar residues" evidence="1">
    <location>
        <begin position="1"/>
        <end position="18"/>
    </location>
</feature>
<comment type="caution">
    <text evidence="2">The sequence shown here is derived from an EMBL/GenBank/DDBJ whole genome shotgun (WGS) entry which is preliminary data.</text>
</comment>
<dbReference type="Proteomes" id="UP000002748">
    <property type="component" value="Unassembled WGS sequence"/>
</dbReference>
<evidence type="ECO:0000256" key="1">
    <source>
        <dbReference type="SAM" id="MobiDB-lite"/>
    </source>
</evidence>
<feature type="compositionally biased region" description="Polar residues" evidence="1">
    <location>
        <begin position="40"/>
        <end position="55"/>
    </location>
</feature>
<name>J4UHT3_TRIAS</name>
<dbReference type="GeneID" id="25991161"/>
<feature type="compositionally biased region" description="Acidic residues" evidence="1">
    <location>
        <begin position="57"/>
        <end position="66"/>
    </location>
</feature>
<sequence>MPGNTSLRLTSSDTQASSSKHHRMSTKKPYAAPELPVEVENQTPPQAAVATQSNDIDMADSDEIDEYPLRFYSDEEDTDPEDLDYDPESRPTSPMSLTESERGDFAGVLKDLHEYDTDPIVPPPPEQIQGALALYTEKELEVLRNAYEMVYGRPARWFKEQSEEPMEESAAGDSDDADESAVLVDKAEASGEEWVSV</sequence>
<reference evidence="2 3" key="1">
    <citation type="journal article" date="2012" name="Eukaryot. Cell">
        <title>Draft genome sequence of CBS 2479, the standard type strain of Trichosporon asahii.</title>
        <authorList>
            <person name="Yang R.Y."/>
            <person name="Li H.T."/>
            <person name="Zhu H."/>
            <person name="Zhou G.P."/>
            <person name="Wang M."/>
            <person name="Wang L."/>
        </authorList>
    </citation>
    <scope>NUCLEOTIDE SEQUENCE [LARGE SCALE GENOMIC DNA]</scope>
    <source>
        <strain evidence="3">ATCC 90039 / CBS 2479 / JCM 2466 / KCTC 7840 / NCYC 2677 / UAMH 7654</strain>
    </source>
</reference>
<dbReference type="HOGENOM" id="CLU_1385058_0_0_1"/>
<evidence type="ECO:0000313" key="2">
    <source>
        <dbReference type="EMBL" id="EJT51185.1"/>
    </source>
</evidence>